<dbReference type="Proteomes" id="UP000014760">
    <property type="component" value="Unassembled WGS sequence"/>
</dbReference>
<evidence type="ECO:0000256" key="7">
    <source>
        <dbReference type="ARBA" id="ARBA00022571"/>
    </source>
</evidence>
<dbReference type="SUPFAM" id="SSF52402">
    <property type="entry name" value="Adenine nucleotide alpha hydrolases-like"/>
    <property type="match status" value="1"/>
</dbReference>
<dbReference type="GO" id="GO:0006526">
    <property type="term" value="P:L-arginine biosynthetic process"/>
    <property type="evidence" value="ECO:0007669"/>
    <property type="project" value="UniProtKB-UniPathway"/>
</dbReference>
<dbReference type="NCBIfam" id="NF001770">
    <property type="entry name" value="PRK00509.1"/>
    <property type="match status" value="1"/>
</dbReference>
<dbReference type="GO" id="GO:0004055">
    <property type="term" value="F:argininosuccinate synthase activity"/>
    <property type="evidence" value="ECO:0007669"/>
    <property type="project" value="UniProtKB-EC"/>
</dbReference>
<dbReference type="InterPro" id="IPR014729">
    <property type="entry name" value="Rossmann-like_a/b/a_fold"/>
</dbReference>
<comment type="subunit">
    <text evidence="3">Homotetramer.</text>
</comment>
<dbReference type="InterPro" id="IPR048268">
    <property type="entry name" value="Arginosuc_syn_C"/>
</dbReference>
<dbReference type="InterPro" id="IPR001518">
    <property type="entry name" value="Arginosuc_synth"/>
</dbReference>
<protein>
    <recommendedName>
        <fullName evidence="5">Argininosuccinate synthase</fullName>
        <ecNumber evidence="4">6.3.4.5</ecNumber>
    </recommendedName>
    <alternativeName>
        <fullName evidence="12">Citrulline--aspartate ligase</fullName>
    </alternativeName>
</protein>
<comment type="catalytic activity">
    <reaction evidence="13">
        <text>L-citrulline + L-aspartate + ATP = 2-(N(omega)-L-arginino)succinate + AMP + diphosphate + H(+)</text>
        <dbReference type="Rhea" id="RHEA:10932"/>
        <dbReference type="ChEBI" id="CHEBI:15378"/>
        <dbReference type="ChEBI" id="CHEBI:29991"/>
        <dbReference type="ChEBI" id="CHEBI:30616"/>
        <dbReference type="ChEBI" id="CHEBI:33019"/>
        <dbReference type="ChEBI" id="CHEBI:57472"/>
        <dbReference type="ChEBI" id="CHEBI:57743"/>
        <dbReference type="ChEBI" id="CHEBI:456215"/>
        <dbReference type="EC" id="6.3.4.5"/>
    </reaction>
</comment>
<dbReference type="GO" id="GO:0000053">
    <property type="term" value="P:argininosuccinate metabolic process"/>
    <property type="evidence" value="ECO:0007669"/>
    <property type="project" value="TreeGrafter"/>
</dbReference>
<dbReference type="CDD" id="cd01999">
    <property type="entry name" value="ASS"/>
    <property type="match status" value="1"/>
</dbReference>
<keyword evidence="7" id="KW-0055">Arginine biosynthesis</keyword>
<dbReference type="EC" id="6.3.4.5" evidence="4"/>
<evidence type="ECO:0000259" key="14">
    <source>
        <dbReference type="Pfam" id="PF00764"/>
    </source>
</evidence>
<dbReference type="GO" id="GO:0005737">
    <property type="term" value="C:cytoplasm"/>
    <property type="evidence" value="ECO:0007669"/>
    <property type="project" value="TreeGrafter"/>
</dbReference>
<evidence type="ECO:0000256" key="2">
    <source>
        <dbReference type="ARBA" id="ARBA00005154"/>
    </source>
</evidence>
<dbReference type="Gene3D" id="1.20.5.470">
    <property type="entry name" value="Single helix bin"/>
    <property type="match status" value="1"/>
</dbReference>
<dbReference type="OrthoDB" id="1688907at2759"/>
<dbReference type="OMA" id="WRWTVSP"/>
<feature type="domain" description="Arginosuccinate synthase-like N-terminal" evidence="14">
    <location>
        <begin position="6"/>
        <end position="169"/>
    </location>
</feature>
<dbReference type="NCBIfam" id="TIGR00032">
    <property type="entry name" value="argG"/>
    <property type="match status" value="1"/>
</dbReference>
<feature type="domain" description="Arginosuccinate synthase C-terminal" evidence="15">
    <location>
        <begin position="178"/>
        <end position="400"/>
    </location>
</feature>
<dbReference type="FunFam" id="3.40.50.620:FF:000019">
    <property type="entry name" value="Argininosuccinate synthase"/>
    <property type="match status" value="1"/>
</dbReference>
<evidence type="ECO:0000259" key="15">
    <source>
        <dbReference type="Pfam" id="PF20979"/>
    </source>
</evidence>
<evidence type="ECO:0000256" key="11">
    <source>
        <dbReference type="ARBA" id="ARBA00022840"/>
    </source>
</evidence>
<name>R7TER2_CAPTE</name>
<accession>R7TER2</accession>
<dbReference type="FunCoup" id="R7TER2">
    <property type="interactions" value="637"/>
</dbReference>
<dbReference type="Pfam" id="PF00764">
    <property type="entry name" value="Arginosuc_synth"/>
    <property type="match status" value="1"/>
</dbReference>
<reference evidence="18" key="1">
    <citation type="submission" date="2012-12" db="EMBL/GenBank/DDBJ databases">
        <authorList>
            <person name="Hellsten U."/>
            <person name="Grimwood J."/>
            <person name="Chapman J.A."/>
            <person name="Shapiro H."/>
            <person name="Aerts A."/>
            <person name="Otillar R.P."/>
            <person name="Terry A.Y."/>
            <person name="Boore J.L."/>
            <person name="Simakov O."/>
            <person name="Marletaz F."/>
            <person name="Cho S.-J."/>
            <person name="Edsinger-Gonzales E."/>
            <person name="Havlak P."/>
            <person name="Kuo D.-H."/>
            <person name="Larsson T."/>
            <person name="Lv J."/>
            <person name="Arendt D."/>
            <person name="Savage R."/>
            <person name="Osoegawa K."/>
            <person name="de Jong P."/>
            <person name="Lindberg D.R."/>
            <person name="Seaver E.C."/>
            <person name="Weisblat D.A."/>
            <person name="Putnam N.H."/>
            <person name="Grigoriev I.V."/>
            <person name="Rokhsar D.S."/>
        </authorList>
    </citation>
    <scope>NUCLEOTIDE SEQUENCE</scope>
    <source>
        <strain evidence="18">I ESC-2004</strain>
    </source>
</reference>
<dbReference type="HOGENOM" id="CLU_032784_4_2_1"/>
<evidence type="ECO:0000256" key="9">
    <source>
        <dbReference type="ARBA" id="ARBA00022605"/>
    </source>
</evidence>
<comment type="pathway">
    <text evidence="1">Amino-acid biosynthesis; L-arginine biosynthesis; L-arginine from L-ornithine and carbamoyl phosphate: step 2/3.</text>
</comment>
<dbReference type="InterPro" id="IPR023434">
    <property type="entry name" value="Arginosuc_synth_type_1_subfam"/>
</dbReference>
<evidence type="ECO:0000313" key="17">
    <source>
        <dbReference type="EnsemblMetazoa" id="CapteP165111"/>
    </source>
</evidence>
<dbReference type="InterPro" id="IPR018223">
    <property type="entry name" value="Arginosuc_synth_CS"/>
</dbReference>
<dbReference type="GO" id="GO:0000050">
    <property type="term" value="P:urea cycle"/>
    <property type="evidence" value="ECO:0007669"/>
    <property type="project" value="UniProtKB-UniPathway"/>
</dbReference>
<evidence type="ECO:0000256" key="1">
    <source>
        <dbReference type="ARBA" id="ARBA00004967"/>
    </source>
</evidence>
<evidence type="ECO:0000256" key="4">
    <source>
        <dbReference type="ARBA" id="ARBA00012286"/>
    </source>
</evidence>
<dbReference type="SUPFAM" id="SSF69864">
    <property type="entry name" value="Argininosuccinate synthetase, C-terminal domain"/>
    <property type="match status" value="1"/>
</dbReference>
<sequence>MSAKTVVLAYSGGLDTSCILVWLKEKGFNVIAFMSNVGQEEDFEAARKKAIDLGAKKVVILDQRKEFVDEFIWLGVQANAMYEDRYLMGTAFARPCIARGLVEAAKAEGAQFISHGATGKGNDQIRFELSCYALYPEVELISPWRMPEFFNRFKGRQDLFDYAKANGIPLPVTPKSPWSMDANLMHISYESGILEDPQQEAPESLYQMTKDPTKIELKPDRLEVEFKRGIPVRVKHLDEGVEKTDSLELYLYLNEIGGRQGIGRIDIVENRFIGMKSRGIYETPAGTILYQAHLDIENFTMDRELRKVKSKLAMEFSEQVYRGFWYSPECDFTRHCIDRSQNGVDGVVTMNIYRGCVYIVGRRSPYSLYNQELVSMDVQGDYDPEDAAGFIKVNALRLKEFQRLRQLQK</sequence>
<dbReference type="UniPathway" id="UPA00158">
    <property type="reaction ID" value="UER00272"/>
</dbReference>
<keyword evidence="8" id="KW-0436">Ligase</keyword>
<dbReference type="HAMAP" id="MF_00005">
    <property type="entry name" value="Arg_succ_synth_type1"/>
    <property type="match status" value="1"/>
</dbReference>
<dbReference type="Gene3D" id="3.90.1260.10">
    <property type="entry name" value="Argininosuccinate synthetase, chain A, domain 2"/>
    <property type="match status" value="1"/>
</dbReference>
<dbReference type="InterPro" id="IPR048267">
    <property type="entry name" value="Arginosuc_syn_N"/>
</dbReference>
<keyword evidence="10" id="KW-0547">Nucleotide-binding</keyword>
<dbReference type="EnsemblMetazoa" id="CapteT165111">
    <property type="protein sequence ID" value="CapteP165111"/>
    <property type="gene ID" value="CapteG165111"/>
</dbReference>
<evidence type="ECO:0000256" key="10">
    <source>
        <dbReference type="ARBA" id="ARBA00022741"/>
    </source>
</evidence>
<dbReference type="GO" id="GO:0005524">
    <property type="term" value="F:ATP binding"/>
    <property type="evidence" value="ECO:0007669"/>
    <property type="project" value="UniProtKB-KW"/>
</dbReference>
<reference evidence="17" key="3">
    <citation type="submission" date="2015-06" db="UniProtKB">
        <authorList>
            <consortium name="EnsemblMetazoa"/>
        </authorList>
    </citation>
    <scope>IDENTIFICATION</scope>
</reference>
<dbReference type="STRING" id="283909.R7TER2"/>
<evidence type="ECO:0000313" key="18">
    <source>
        <dbReference type="Proteomes" id="UP000014760"/>
    </source>
</evidence>
<evidence type="ECO:0000256" key="3">
    <source>
        <dbReference type="ARBA" id="ARBA00011881"/>
    </source>
</evidence>
<reference evidence="16 18" key="2">
    <citation type="journal article" date="2013" name="Nature">
        <title>Insights into bilaterian evolution from three spiralian genomes.</title>
        <authorList>
            <person name="Simakov O."/>
            <person name="Marletaz F."/>
            <person name="Cho S.J."/>
            <person name="Edsinger-Gonzales E."/>
            <person name="Havlak P."/>
            <person name="Hellsten U."/>
            <person name="Kuo D.H."/>
            <person name="Larsson T."/>
            <person name="Lv J."/>
            <person name="Arendt D."/>
            <person name="Savage R."/>
            <person name="Osoegawa K."/>
            <person name="de Jong P."/>
            <person name="Grimwood J."/>
            <person name="Chapman J.A."/>
            <person name="Shapiro H."/>
            <person name="Aerts A."/>
            <person name="Otillar R.P."/>
            <person name="Terry A.Y."/>
            <person name="Boore J.L."/>
            <person name="Grigoriev I.V."/>
            <person name="Lindberg D.R."/>
            <person name="Seaver E.C."/>
            <person name="Weisblat D.A."/>
            <person name="Putnam N.H."/>
            <person name="Rokhsar D.S."/>
        </authorList>
    </citation>
    <scope>NUCLEOTIDE SEQUENCE</scope>
    <source>
        <strain evidence="16 18">I ESC-2004</strain>
    </source>
</reference>
<evidence type="ECO:0000256" key="12">
    <source>
        <dbReference type="ARBA" id="ARBA00029916"/>
    </source>
</evidence>
<keyword evidence="9" id="KW-0028">Amino-acid biosynthesis</keyword>
<keyword evidence="11" id="KW-0067">ATP-binding</keyword>
<dbReference type="PANTHER" id="PTHR11587">
    <property type="entry name" value="ARGININOSUCCINATE SYNTHASE"/>
    <property type="match status" value="1"/>
</dbReference>
<gene>
    <name evidence="16" type="ORF">CAPTEDRAFT_165111</name>
</gene>
<evidence type="ECO:0000256" key="5">
    <source>
        <dbReference type="ARBA" id="ARBA00014810"/>
    </source>
</evidence>
<dbReference type="Pfam" id="PF20979">
    <property type="entry name" value="Arginosuc_syn_C"/>
    <property type="match status" value="1"/>
</dbReference>
<dbReference type="PROSITE" id="PS00565">
    <property type="entry name" value="ARGININOSUCCIN_SYN_2"/>
    <property type="match status" value="1"/>
</dbReference>
<dbReference type="Gene3D" id="3.40.50.620">
    <property type="entry name" value="HUPs"/>
    <property type="match status" value="1"/>
</dbReference>
<dbReference type="EMBL" id="KB310317">
    <property type="protein sequence ID" value="ELT91972.1"/>
    <property type="molecule type" value="Genomic_DNA"/>
</dbReference>
<proteinExistence type="inferred from homology"/>
<dbReference type="InterPro" id="IPR024074">
    <property type="entry name" value="AS_cat/multimer_dom_body"/>
</dbReference>
<organism evidence="16">
    <name type="scientific">Capitella teleta</name>
    <name type="common">Polychaete worm</name>
    <dbReference type="NCBI Taxonomy" id="283909"/>
    <lineage>
        <taxon>Eukaryota</taxon>
        <taxon>Metazoa</taxon>
        <taxon>Spiralia</taxon>
        <taxon>Lophotrochozoa</taxon>
        <taxon>Annelida</taxon>
        <taxon>Polychaeta</taxon>
        <taxon>Sedentaria</taxon>
        <taxon>Scolecida</taxon>
        <taxon>Capitellidae</taxon>
        <taxon>Capitella</taxon>
    </lineage>
</organism>
<keyword evidence="6" id="KW-0835">Urea cycle</keyword>
<keyword evidence="18" id="KW-1185">Reference proteome</keyword>
<evidence type="ECO:0000256" key="13">
    <source>
        <dbReference type="ARBA" id="ARBA00049077"/>
    </source>
</evidence>
<dbReference type="AlphaFoldDB" id="R7TER2"/>
<dbReference type="PANTHER" id="PTHR11587:SF2">
    <property type="entry name" value="ARGININOSUCCINATE SYNTHASE"/>
    <property type="match status" value="1"/>
</dbReference>
<evidence type="ECO:0000256" key="8">
    <source>
        <dbReference type="ARBA" id="ARBA00022598"/>
    </source>
</evidence>
<evidence type="ECO:0000256" key="6">
    <source>
        <dbReference type="ARBA" id="ARBA00022436"/>
    </source>
</evidence>
<comment type="pathway">
    <text evidence="2">Nitrogen metabolism; urea cycle; (N(omega)-L-arginino)succinate from L-aspartate and L-citrulline: step 1/1.</text>
</comment>
<dbReference type="PROSITE" id="PS00564">
    <property type="entry name" value="ARGININOSUCCIN_SYN_1"/>
    <property type="match status" value="1"/>
</dbReference>
<dbReference type="EMBL" id="AMQN01000380">
    <property type="status" value="NOT_ANNOTATED_CDS"/>
    <property type="molecule type" value="Genomic_DNA"/>
</dbReference>
<evidence type="ECO:0000313" key="16">
    <source>
        <dbReference type="EMBL" id="ELT91972.1"/>
    </source>
</evidence>
<dbReference type="FunFam" id="3.90.1260.10:FF:000003">
    <property type="entry name" value="Argininosuccinate synthase"/>
    <property type="match status" value="1"/>
</dbReference>
<dbReference type="UniPathway" id="UPA00068">
    <property type="reaction ID" value="UER00113"/>
</dbReference>